<dbReference type="PROSITE" id="PS51257">
    <property type="entry name" value="PROKAR_LIPOPROTEIN"/>
    <property type="match status" value="1"/>
</dbReference>
<evidence type="ECO:0000313" key="2">
    <source>
        <dbReference type="EMBL" id="SES36699.1"/>
    </source>
</evidence>
<feature type="signal peptide" evidence="1">
    <location>
        <begin position="1"/>
        <end position="20"/>
    </location>
</feature>
<dbReference type="AlphaFoldDB" id="A0A1H9WSE3"/>
<sequence>MKLIALFLMSLTAITFQSCSDAPSHEDVELTLDPVYAGGKLTATPLLVYEGEDDITFNYGSSLAWIERIEHGDEVLYEYEETEADLTQQTTLENGGEREGEPVEIQVEPGTYDIHLSALFYLQGEESADNTGLEEYRHNKIQKVELRPDP</sequence>
<protein>
    <recommendedName>
        <fullName evidence="4">Intracellular proteinase inhibitor</fullName>
    </recommendedName>
</protein>
<accession>A0A1H9WSE3</accession>
<organism evidence="2 3">
    <name type="scientific">Salipaludibacillus aurantiacus</name>
    <dbReference type="NCBI Taxonomy" id="1601833"/>
    <lineage>
        <taxon>Bacteria</taxon>
        <taxon>Bacillati</taxon>
        <taxon>Bacillota</taxon>
        <taxon>Bacilli</taxon>
        <taxon>Bacillales</taxon>
        <taxon>Bacillaceae</taxon>
    </lineage>
</organism>
<evidence type="ECO:0008006" key="4">
    <source>
        <dbReference type="Google" id="ProtNLM"/>
    </source>
</evidence>
<reference evidence="3" key="1">
    <citation type="submission" date="2016-10" db="EMBL/GenBank/DDBJ databases">
        <authorList>
            <person name="Varghese N."/>
            <person name="Submissions S."/>
        </authorList>
    </citation>
    <scope>NUCLEOTIDE SEQUENCE [LARGE SCALE GENOMIC DNA]</scope>
    <source>
        <strain evidence="3">S9</strain>
    </source>
</reference>
<dbReference type="Proteomes" id="UP000198571">
    <property type="component" value="Unassembled WGS sequence"/>
</dbReference>
<feature type="chain" id="PRO_5039625211" description="Intracellular proteinase inhibitor" evidence="1">
    <location>
        <begin position="21"/>
        <end position="150"/>
    </location>
</feature>
<keyword evidence="1" id="KW-0732">Signal</keyword>
<name>A0A1H9WSE3_9BACI</name>
<evidence type="ECO:0000256" key="1">
    <source>
        <dbReference type="SAM" id="SignalP"/>
    </source>
</evidence>
<gene>
    <name evidence="2" type="ORF">SAMN05518684_11969</name>
</gene>
<proteinExistence type="predicted"/>
<keyword evidence="3" id="KW-1185">Reference proteome</keyword>
<dbReference type="OrthoDB" id="2885492at2"/>
<dbReference type="RefSeq" id="WP_093055157.1">
    <property type="nucleotide sequence ID" value="NZ_FOGT01000019.1"/>
</dbReference>
<dbReference type="STRING" id="1601833.SAMN05518684_11969"/>
<dbReference type="EMBL" id="FOGT01000019">
    <property type="protein sequence ID" value="SES36699.1"/>
    <property type="molecule type" value="Genomic_DNA"/>
</dbReference>
<evidence type="ECO:0000313" key="3">
    <source>
        <dbReference type="Proteomes" id="UP000198571"/>
    </source>
</evidence>